<name>A0AA88MYU2_CHASR</name>
<gene>
    <name evidence="1" type="ORF">Q5P01_010531</name>
</gene>
<proteinExistence type="predicted"/>
<sequence>MVCLFRPLPPDGPARSSAALSFHGGCPKTLRGPISDTDTIRPLSLRPRRVIRRAQDIHFDAPHFLLKLSLAFHSASSAATARSRQTGFARVPHVGLDAARGQSHNVDPVELLVCVSVRDEFRLVQECLGAQSSQVTMSVALYSPALTDSGIVARGISGGLASACKVRYLGGESNSEGEYLSWGNSVMQSGPNTMNSRSVTAQLYSSHITQYQLKTSVPVSASRHHSTSGALLVHVPRGRSKVEKFPAVPKSLILKLTDIGFLSFAWHTRLFLVRLCCIALPHR</sequence>
<evidence type="ECO:0000313" key="2">
    <source>
        <dbReference type="Proteomes" id="UP001187415"/>
    </source>
</evidence>
<reference evidence="1" key="1">
    <citation type="submission" date="2023-07" db="EMBL/GenBank/DDBJ databases">
        <title>Chromosome-level Genome Assembly of Striped Snakehead (Channa striata).</title>
        <authorList>
            <person name="Liu H."/>
        </authorList>
    </citation>
    <scope>NUCLEOTIDE SEQUENCE</scope>
    <source>
        <strain evidence="1">Gz</strain>
        <tissue evidence="1">Muscle</tissue>
    </source>
</reference>
<dbReference type="AlphaFoldDB" id="A0AA88MYU2"/>
<organism evidence="1 2">
    <name type="scientific">Channa striata</name>
    <name type="common">Snakehead murrel</name>
    <name type="synonym">Ophicephalus striatus</name>
    <dbReference type="NCBI Taxonomy" id="64152"/>
    <lineage>
        <taxon>Eukaryota</taxon>
        <taxon>Metazoa</taxon>
        <taxon>Chordata</taxon>
        <taxon>Craniata</taxon>
        <taxon>Vertebrata</taxon>
        <taxon>Euteleostomi</taxon>
        <taxon>Actinopterygii</taxon>
        <taxon>Neopterygii</taxon>
        <taxon>Teleostei</taxon>
        <taxon>Neoteleostei</taxon>
        <taxon>Acanthomorphata</taxon>
        <taxon>Anabantaria</taxon>
        <taxon>Anabantiformes</taxon>
        <taxon>Channoidei</taxon>
        <taxon>Channidae</taxon>
        <taxon>Channa</taxon>
    </lineage>
</organism>
<dbReference type="Proteomes" id="UP001187415">
    <property type="component" value="Unassembled WGS sequence"/>
</dbReference>
<accession>A0AA88MYU2</accession>
<protein>
    <submittedName>
        <fullName evidence="1">Uncharacterized protein</fullName>
    </submittedName>
</protein>
<evidence type="ECO:0000313" key="1">
    <source>
        <dbReference type="EMBL" id="KAK2847532.1"/>
    </source>
</evidence>
<comment type="caution">
    <text evidence="1">The sequence shown here is derived from an EMBL/GenBank/DDBJ whole genome shotgun (WGS) entry which is preliminary data.</text>
</comment>
<dbReference type="EMBL" id="JAUPFM010000007">
    <property type="protein sequence ID" value="KAK2847532.1"/>
    <property type="molecule type" value="Genomic_DNA"/>
</dbReference>
<keyword evidence="2" id="KW-1185">Reference proteome</keyword>